<protein>
    <submittedName>
        <fullName evidence="10">ABC transporter ATP-binding protein</fullName>
    </submittedName>
</protein>
<evidence type="ECO:0000256" key="4">
    <source>
        <dbReference type="ARBA" id="ARBA00022741"/>
    </source>
</evidence>
<dbReference type="AlphaFoldDB" id="A0A6G9QQH2"/>
<evidence type="ECO:0000313" key="10">
    <source>
        <dbReference type="EMBL" id="QIR16059.1"/>
    </source>
</evidence>
<evidence type="ECO:0000256" key="7">
    <source>
        <dbReference type="ARBA" id="ARBA00023065"/>
    </source>
</evidence>
<dbReference type="InterPro" id="IPR015853">
    <property type="entry name" value="ABC_transpr_FbpC"/>
</dbReference>
<feature type="domain" description="ABC transporter" evidence="9">
    <location>
        <begin position="3"/>
        <end position="238"/>
    </location>
</feature>
<evidence type="ECO:0000256" key="5">
    <source>
        <dbReference type="ARBA" id="ARBA00022840"/>
    </source>
</evidence>
<dbReference type="PANTHER" id="PTHR42781">
    <property type="entry name" value="SPERMIDINE/PUTRESCINE IMPORT ATP-BINDING PROTEIN POTA"/>
    <property type="match status" value="1"/>
</dbReference>
<dbReference type="Pfam" id="PF00005">
    <property type="entry name" value="ABC_tran"/>
    <property type="match status" value="1"/>
</dbReference>
<keyword evidence="4" id="KW-0547">Nucleotide-binding</keyword>
<reference evidence="10 11" key="1">
    <citation type="submission" date="2020-03" db="EMBL/GenBank/DDBJ databases">
        <title>Complete genome sequence of Shewanella sp.</title>
        <authorList>
            <person name="Kim Y.-S."/>
            <person name="Kim S.-J."/>
            <person name="Jung H.-K."/>
            <person name="Kim K.-H."/>
        </authorList>
    </citation>
    <scope>NUCLEOTIDE SEQUENCE [LARGE SCALE GENOMIC DNA]</scope>
    <source>
        <strain evidence="10 11">PN3F2</strain>
    </source>
</reference>
<evidence type="ECO:0000256" key="1">
    <source>
        <dbReference type="ARBA" id="ARBA00022448"/>
    </source>
</evidence>
<evidence type="ECO:0000256" key="6">
    <source>
        <dbReference type="ARBA" id="ARBA00023004"/>
    </source>
</evidence>
<keyword evidence="2" id="KW-1003">Cell membrane</keyword>
<dbReference type="SUPFAM" id="SSF52540">
    <property type="entry name" value="P-loop containing nucleoside triphosphate hydrolases"/>
    <property type="match status" value="1"/>
</dbReference>
<evidence type="ECO:0000313" key="11">
    <source>
        <dbReference type="Proteomes" id="UP000502608"/>
    </source>
</evidence>
<sequence>MLAAIADLHCDISQQHPIPLEAHFSCKAGELLAVVGPSGGGKTTLLRMIAGLSQPQSGSISYGEQTWFNGQNKVFLTPQQRHIGYVPQHFGLFPHMTAIQNVMSGLEHVPKIKRKQRALDWLERVNLEGLPDRLPNHLSGGQRQRVALARALAREPAVLLLDEPFSAVDRETRERLYIELARLKSQLAIPVIMVTHDIHEAQLLADRMILISQGQMLQQGKPFEVMSHPRNEAVAKQMGLRNMFDATVVDQQAGKNMTWLRFGDHQIATENAPPLTVGQHVRWVIPNQGIRFNAITSGRLCKSLNKLDVQIESLLVMGETVRVIARVDGIQQVMNADIPIHLCQKLGLENGMRTTVALKSDQIHILQAD</sequence>
<dbReference type="GO" id="GO:0016020">
    <property type="term" value="C:membrane"/>
    <property type="evidence" value="ECO:0007669"/>
    <property type="project" value="InterPro"/>
</dbReference>
<dbReference type="PANTHER" id="PTHR42781:SF4">
    <property type="entry name" value="SPERMIDINE_PUTRESCINE IMPORT ATP-BINDING PROTEIN POTA"/>
    <property type="match status" value="1"/>
</dbReference>
<dbReference type="GO" id="GO:0016887">
    <property type="term" value="F:ATP hydrolysis activity"/>
    <property type="evidence" value="ECO:0007669"/>
    <property type="project" value="InterPro"/>
</dbReference>
<dbReference type="RefSeq" id="WP_167679912.1">
    <property type="nucleotide sequence ID" value="NZ_CP050313.1"/>
</dbReference>
<dbReference type="Proteomes" id="UP000502608">
    <property type="component" value="Chromosome"/>
</dbReference>
<keyword evidence="8" id="KW-0472">Membrane</keyword>
<dbReference type="InterPro" id="IPR003439">
    <property type="entry name" value="ABC_transporter-like_ATP-bd"/>
</dbReference>
<organism evidence="10 11">
    <name type="scientific">Shewanella aestuarii</name>
    <dbReference type="NCBI Taxonomy" id="1028752"/>
    <lineage>
        <taxon>Bacteria</taxon>
        <taxon>Pseudomonadati</taxon>
        <taxon>Pseudomonadota</taxon>
        <taxon>Gammaproteobacteria</taxon>
        <taxon>Alteromonadales</taxon>
        <taxon>Shewanellaceae</taxon>
        <taxon>Shewanella</taxon>
    </lineage>
</organism>
<keyword evidence="7" id="KW-0406">Ion transport</keyword>
<keyword evidence="11" id="KW-1185">Reference proteome</keyword>
<keyword evidence="6" id="KW-0408">Iron</keyword>
<dbReference type="GO" id="GO:0015408">
    <property type="term" value="F:ABC-type ferric iron transporter activity"/>
    <property type="evidence" value="ECO:0007669"/>
    <property type="project" value="InterPro"/>
</dbReference>
<keyword evidence="5 10" id="KW-0067">ATP-binding</keyword>
<proteinExistence type="predicted"/>
<dbReference type="InterPro" id="IPR017871">
    <property type="entry name" value="ABC_transporter-like_CS"/>
</dbReference>
<dbReference type="PROSITE" id="PS50893">
    <property type="entry name" value="ABC_TRANSPORTER_2"/>
    <property type="match status" value="1"/>
</dbReference>
<dbReference type="Gene3D" id="3.40.50.300">
    <property type="entry name" value="P-loop containing nucleotide triphosphate hydrolases"/>
    <property type="match status" value="1"/>
</dbReference>
<dbReference type="CDD" id="cd03259">
    <property type="entry name" value="ABC_Carb_Solutes_like"/>
    <property type="match status" value="1"/>
</dbReference>
<dbReference type="GO" id="GO:0005524">
    <property type="term" value="F:ATP binding"/>
    <property type="evidence" value="ECO:0007669"/>
    <property type="project" value="UniProtKB-KW"/>
</dbReference>
<dbReference type="InterPro" id="IPR008995">
    <property type="entry name" value="Mo/tungstate-bd_C_term_dom"/>
</dbReference>
<evidence type="ECO:0000256" key="2">
    <source>
        <dbReference type="ARBA" id="ARBA00022475"/>
    </source>
</evidence>
<dbReference type="PROSITE" id="PS00211">
    <property type="entry name" value="ABC_TRANSPORTER_1"/>
    <property type="match status" value="1"/>
</dbReference>
<keyword evidence="1" id="KW-0813">Transport</keyword>
<dbReference type="InterPro" id="IPR027417">
    <property type="entry name" value="P-loop_NTPase"/>
</dbReference>
<dbReference type="EMBL" id="CP050313">
    <property type="protein sequence ID" value="QIR16059.1"/>
    <property type="molecule type" value="Genomic_DNA"/>
</dbReference>
<dbReference type="SMART" id="SM00382">
    <property type="entry name" value="AAA"/>
    <property type="match status" value="1"/>
</dbReference>
<dbReference type="SUPFAM" id="SSF50331">
    <property type="entry name" value="MOP-like"/>
    <property type="match status" value="1"/>
</dbReference>
<dbReference type="KEGG" id="saes:HBH39_00420"/>
<keyword evidence="3" id="KW-0410">Iron transport</keyword>
<dbReference type="InterPro" id="IPR003593">
    <property type="entry name" value="AAA+_ATPase"/>
</dbReference>
<accession>A0A6G9QQH2</accession>
<evidence type="ECO:0000259" key="9">
    <source>
        <dbReference type="PROSITE" id="PS50893"/>
    </source>
</evidence>
<dbReference type="InterPro" id="IPR050093">
    <property type="entry name" value="ABC_SmlMolc_Importer"/>
</dbReference>
<evidence type="ECO:0000256" key="3">
    <source>
        <dbReference type="ARBA" id="ARBA00022496"/>
    </source>
</evidence>
<name>A0A6G9QQH2_9GAMM</name>
<gene>
    <name evidence="10" type="ORF">HBH39_00420</name>
</gene>
<evidence type="ECO:0000256" key="8">
    <source>
        <dbReference type="ARBA" id="ARBA00023136"/>
    </source>
</evidence>